<sequence length="150" mass="16994">MNFEKDFQDFVHLLNEYHIDYMVVGGYALAFHGQPRHTGDLDIWIAISESNANKMVSVLRDFGLASLGLEKSDFLDQGLITQLGYPPLRIDILNEIDGVTFNEAYLNKQVFDVDGLKISYIGLDDLIKNKLSSGRRQDITDVVTLNKLKK</sequence>
<gene>
    <name evidence="1" type="ORF">IRJ16_10705</name>
</gene>
<accession>A0A929L0P3</accession>
<dbReference type="RefSeq" id="WP_194111525.1">
    <property type="nucleotide sequence ID" value="NZ_JADFFL010000003.1"/>
</dbReference>
<dbReference type="AlphaFoldDB" id="A0A929L0P3"/>
<reference evidence="1" key="1">
    <citation type="submission" date="2020-10" db="EMBL/GenBank/DDBJ databases">
        <title>Mucilaginibacter mali sp. nov., isolated from rhizosphere soil of apple orchard.</title>
        <authorList>
            <person name="Lee J.-S."/>
            <person name="Kim H.S."/>
            <person name="Kim J.-S."/>
        </authorList>
    </citation>
    <scope>NUCLEOTIDE SEQUENCE</scope>
    <source>
        <strain evidence="1">KCTC 22746</strain>
    </source>
</reference>
<dbReference type="InterPro" id="IPR043519">
    <property type="entry name" value="NT_sf"/>
</dbReference>
<protein>
    <submittedName>
        <fullName evidence="1">Nucleotidyltransferase</fullName>
    </submittedName>
</protein>
<proteinExistence type="predicted"/>
<dbReference type="EMBL" id="JADFFL010000003">
    <property type="protein sequence ID" value="MBE9662354.1"/>
    <property type="molecule type" value="Genomic_DNA"/>
</dbReference>
<dbReference type="Gene3D" id="3.30.460.40">
    <property type="match status" value="1"/>
</dbReference>
<dbReference type="SUPFAM" id="SSF81301">
    <property type="entry name" value="Nucleotidyltransferase"/>
    <property type="match status" value="1"/>
</dbReference>
<name>A0A929L0P3_9SPHI</name>
<organism evidence="1 2">
    <name type="scientific">Mucilaginibacter myungsuensis</name>
    <dbReference type="NCBI Taxonomy" id="649104"/>
    <lineage>
        <taxon>Bacteria</taxon>
        <taxon>Pseudomonadati</taxon>
        <taxon>Bacteroidota</taxon>
        <taxon>Sphingobacteriia</taxon>
        <taxon>Sphingobacteriales</taxon>
        <taxon>Sphingobacteriaceae</taxon>
        <taxon>Mucilaginibacter</taxon>
    </lineage>
</organism>
<keyword evidence="2" id="KW-1185">Reference proteome</keyword>
<dbReference type="InterPro" id="IPR018700">
    <property type="entry name" value="DUF2204"/>
</dbReference>
<evidence type="ECO:0000313" key="1">
    <source>
        <dbReference type="EMBL" id="MBE9662354.1"/>
    </source>
</evidence>
<evidence type="ECO:0000313" key="2">
    <source>
        <dbReference type="Proteomes" id="UP000622475"/>
    </source>
</evidence>
<comment type="caution">
    <text evidence="1">The sequence shown here is derived from an EMBL/GenBank/DDBJ whole genome shotgun (WGS) entry which is preliminary data.</text>
</comment>
<dbReference type="Pfam" id="PF09970">
    <property type="entry name" value="DUF2204"/>
    <property type="match status" value="1"/>
</dbReference>
<dbReference type="Proteomes" id="UP000622475">
    <property type="component" value="Unassembled WGS sequence"/>
</dbReference>